<evidence type="ECO:0000256" key="12">
    <source>
        <dbReference type="PIRSR" id="PIRSR603542-1"/>
    </source>
</evidence>
<dbReference type="GO" id="GO:0009239">
    <property type="term" value="P:enterobactin biosynthetic process"/>
    <property type="evidence" value="ECO:0007669"/>
    <property type="project" value="UniProtKB-UniPathway"/>
</dbReference>
<keyword evidence="7" id="KW-0259">Enterobactin biosynthesis</keyword>
<feature type="binding site" evidence="12">
    <location>
        <position position="183"/>
    </location>
    <ligand>
        <name>CoA</name>
        <dbReference type="ChEBI" id="CHEBI:57287"/>
    </ligand>
</feature>
<dbReference type="Gene3D" id="3.90.470.20">
    <property type="entry name" value="4'-phosphopantetheinyl transferase domain"/>
    <property type="match status" value="1"/>
</dbReference>
<evidence type="ECO:0000313" key="16">
    <source>
        <dbReference type="EMBL" id="SFN17669.1"/>
    </source>
</evidence>
<feature type="binding site" evidence="13">
    <location>
        <position position="134"/>
    </location>
    <ligand>
        <name>Mg(2+)</name>
        <dbReference type="ChEBI" id="CHEBI:18420"/>
    </ligand>
</feature>
<dbReference type="InterPro" id="IPR041354">
    <property type="entry name" value="4PPT_N"/>
</dbReference>
<dbReference type="GO" id="GO:0009366">
    <property type="term" value="C:enterobactin synthetase complex"/>
    <property type="evidence" value="ECO:0007669"/>
    <property type="project" value="InterPro"/>
</dbReference>
<evidence type="ECO:0000259" key="15">
    <source>
        <dbReference type="Pfam" id="PF17837"/>
    </source>
</evidence>
<feature type="binding site" evidence="13">
    <location>
        <position position="136"/>
    </location>
    <ligand>
        <name>Mg(2+)</name>
        <dbReference type="ChEBI" id="CHEBI:18420"/>
    </ligand>
</feature>
<dbReference type="GO" id="GO:0005886">
    <property type="term" value="C:plasma membrane"/>
    <property type="evidence" value="ECO:0007669"/>
    <property type="project" value="TreeGrafter"/>
</dbReference>
<feature type="binding site" evidence="12">
    <location>
        <position position="179"/>
    </location>
    <ligand>
        <name>CoA</name>
        <dbReference type="ChEBI" id="CHEBI:57287"/>
    </ligand>
</feature>
<evidence type="ECO:0000256" key="10">
    <source>
        <dbReference type="ARBA" id="ARBA00049176"/>
    </source>
</evidence>
<comment type="catalytic activity">
    <reaction evidence="11">
        <text>apo-[peptidyl-carrier protein] + CoA = holo-[peptidyl-carrier protein] + adenosine 3',5'-bisphosphate + H(+)</text>
        <dbReference type="Rhea" id="RHEA:46228"/>
        <dbReference type="Rhea" id="RHEA-COMP:11479"/>
        <dbReference type="Rhea" id="RHEA-COMP:11480"/>
        <dbReference type="ChEBI" id="CHEBI:15378"/>
        <dbReference type="ChEBI" id="CHEBI:29999"/>
        <dbReference type="ChEBI" id="CHEBI:57287"/>
        <dbReference type="ChEBI" id="CHEBI:58343"/>
        <dbReference type="ChEBI" id="CHEBI:64479"/>
    </reaction>
</comment>
<dbReference type="InterPro" id="IPR003542">
    <property type="entry name" value="Enbac_synth_compD-like"/>
</dbReference>
<evidence type="ECO:0000259" key="14">
    <source>
        <dbReference type="Pfam" id="PF01648"/>
    </source>
</evidence>
<feature type="binding site" evidence="12">
    <location>
        <begin position="114"/>
        <end position="115"/>
    </location>
    <ligand>
        <name>CoA</name>
        <dbReference type="ChEBI" id="CHEBI:57287"/>
    </ligand>
</feature>
<dbReference type="Pfam" id="PF17837">
    <property type="entry name" value="4PPT_N"/>
    <property type="match status" value="1"/>
</dbReference>
<dbReference type="PANTHER" id="PTHR38096">
    <property type="entry name" value="ENTEROBACTIN SYNTHASE COMPONENT D"/>
    <property type="match status" value="1"/>
</dbReference>
<comment type="similarity">
    <text evidence="3">Belongs to the P-Pant transferase superfamily. EntD family.</text>
</comment>
<dbReference type="InterPro" id="IPR037143">
    <property type="entry name" value="4-PPantetheinyl_Trfase_dom_sf"/>
</dbReference>
<dbReference type="AlphaFoldDB" id="A0A1I4WXF9"/>
<evidence type="ECO:0000256" key="8">
    <source>
        <dbReference type="ARBA" id="ARBA00029894"/>
    </source>
</evidence>
<name>A0A1I4WXF9_9GAMM</name>
<feature type="domain" description="4'-phosphopantetheinyl transferase N-terminal" evidence="15">
    <location>
        <begin position="61"/>
        <end position="124"/>
    </location>
</feature>
<feature type="domain" description="4'-phosphopantetheinyl transferase" evidence="14">
    <location>
        <begin position="130"/>
        <end position="216"/>
    </location>
</feature>
<protein>
    <recommendedName>
        <fullName evidence="5">Enterobactin synthase component D</fullName>
    </recommendedName>
    <alternativeName>
        <fullName evidence="8">4'-phosphopantetheinyl transferase EntD</fullName>
    </alternativeName>
    <alternativeName>
        <fullName evidence="9">Enterochelin synthase D</fullName>
    </alternativeName>
</protein>
<evidence type="ECO:0000256" key="9">
    <source>
        <dbReference type="ARBA" id="ARBA00031996"/>
    </source>
</evidence>
<keyword evidence="13" id="KW-0460">Magnesium</keyword>
<dbReference type="GO" id="GO:0008897">
    <property type="term" value="F:holo-[acyl-carrier-protein] synthase activity"/>
    <property type="evidence" value="ECO:0007669"/>
    <property type="project" value="InterPro"/>
</dbReference>
<organism evidence="16 17">
    <name type="scientific">Candidatus Pantoea varia</name>
    <dbReference type="NCBI Taxonomy" id="1881036"/>
    <lineage>
        <taxon>Bacteria</taxon>
        <taxon>Pseudomonadati</taxon>
        <taxon>Pseudomonadota</taxon>
        <taxon>Gammaproteobacteria</taxon>
        <taxon>Enterobacterales</taxon>
        <taxon>Erwiniaceae</taxon>
        <taxon>Pantoea</taxon>
    </lineage>
</organism>
<gene>
    <name evidence="16" type="ORF">SAMN05428971_0371</name>
</gene>
<dbReference type="GO" id="GO:0000287">
    <property type="term" value="F:magnesium ion binding"/>
    <property type="evidence" value="ECO:0007669"/>
    <property type="project" value="InterPro"/>
</dbReference>
<dbReference type="Proteomes" id="UP000198968">
    <property type="component" value="Unassembled WGS sequence"/>
</dbReference>
<dbReference type="PANTHER" id="PTHR38096:SF1">
    <property type="entry name" value="ENTEROBACTIN SYNTHASE COMPONENT D"/>
    <property type="match status" value="1"/>
</dbReference>
<evidence type="ECO:0000256" key="7">
    <source>
        <dbReference type="ARBA" id="ARBA00023191"/>
    </source>
</evidence>
<evidence type="ECO:0000256" key="5">
    <source>
        <dbReference type="ARBA" id="ARBA00019087"/>
    </source>
</evidence>
<dbReference type="UniPathway" id="UPA00017"/>
<proteinExistence type="inferred from homology"/>
<keyword evidence="13" id="KW-0479">Metal-binding</keyword>
<dbReference type="Pfam" id="PF01648">
    <property type="entry name" value="ACPS"/>
    <property type="match status" value="1"/>
</dbReference>
<feature type="binding site" evidence="12">
    <location>
        <position position="70"/>
    </location>
    <ligand>
        <name>CoA</name>
        <dbReference type="ChEBI" id="CHEBI:57287"/>
    </ligand>
</feature>
<evidence type="ECO:0000256" key="13">
    <source>
        <dbReference type="PIRSR" id="PIRSR603542-2"/>
    </source>
</evidence>
<comment type="pathway">
    <text evidence="2">Siderophore biosynthesis; enterobactin biosynthesis.</text>
</comment>
<dbReference type="PRINTS" id="PR01399">
    <property type="entry name" value="ENTSNTHTASED"/>
</dbReference>
<evidence type="ECO:0000256" key="11">
    <source>
        <dbReference type="ARBA" id="ARBA00049191"/>
    </source>
</evidence>
<sequence>MPFWLKWFRMRYPDLPLPPLTGGFILSGHLSRSDPLLAVSQFDQQKYHDALAVEWGIPLPARLQQAVRKRRAEYLASRLLVRSVMAELGIADFILTNAADRSPCWPAGIQASLSHSAGVVVVAATRQPCAVGVDVERFMSETTAQETAELLMNEQEQHLLRALPVSFSAAATLLFSLKESLYKALWPQLLQPMDFLDAELVSADFAQQRVTLRLTQDFSGRFAMGTLLNAGFMWRDNQVITQITHRL</sequence>
<dbReference type="SUPFAM" id="SSF56214">
    <property type="entry name" value="4'-phosphopantetheinyl transferase"/>
    <property type="match status" value="1"/>
</dbReference>
<evidence type="ECO:0000256" key="4">
    <source>
        <dbReference type="ARBA" id="ARBA00011503"/>
    </source>
</evidence>
<keyword evidence="17" id="KW-1185">Reference proteome</keyword>
<evidence type="ECO:0000313" key="17">
    <source>
        <dbReference type="Proteomes" id="UP000198968"/>
    </source>
</evidence>
<evidence type="ECO:0000256" key="2">
    <source>
        <dbReference type="ARBA" id="ARBA00004993"/>
    </source>
</evidence>
<dbReference type="InterPro" id="IPR008278">
    <property type="entry name" value="4-PPantetheinyl_Trfase_dom"/>
</dbReference>
<keyword evidence="6 16" id="KW-0808">Transferase</keyword>
<comment type="function">
    <text evidence="1">Involved in the biosynthesis of the siderophore enterobactin (enterochelin), which is a macrocyclic trimeric lactone of N-(2,3-dihydroxybenzoyl)-serine. The serine trilactone serves as a scaffolding for the three catechol functionalities that provide hexadentate coordination for the tightly ligated iron(2+) atoms. Plays an essential role in the assembly of the enterobactin by catalyzing the transfer of the 4'-phosphopantetheine (Ppant) moiety from coenzyme A to the apo-domains of both EntB (ArCP domain) and EntF (PCP domain) to yield their holo-forms which make them competent for the activation of 2,3-dihydroxybenzoate (DHB) and L-serine, respectively.</text>
</comment>
<evidence type="ECO:0000256" key="3">
    <source>
        <dbReference type="ARBA" id="ARBA00008342"/>
    </source>
</evidence>
<comment type="catalytic activity">
    <reaction evidence="10">
        <text>apo-[aryl-carrier protein] + CoA = holo-[aryl-carrier protein] + adenosine 3',5'-bisphosphate + H(+)</text>
        <dbReference type="Rhea" id="RHEA:48404"/>
        <dbReference type="Rhea" id="RHEA-COMP:15903"/>
        <dbReference type="Rhea" id="RHEA-COMP:17557"/>
        <dbReference type="ChEBI" id="CHEBI:15378"/>
        <dbReference type="ChEBI" id="CHEBI:29999"/>
        <dbReference type="ChEBI" id="CHEBI:57287"/>
        <dbReference type="ChEBI" id="CHEBI:58343"/>
        <dbReference type="ChEBI" id="CHEBI:64479"/>
    </reaction>
</comment>
<evidence type="ECO:0000256" key="1">
    <source>
        <dbReference type="ARBA" id="ARBA00003937"/>
    </source>
</evidence>
<feature type="binding site" evidence="12">
    <location>
        <position position="134"/>
    </location>
    <ligand>
        <name>CoA</name>
        <dbReference type="ChEBI" id="CHEBI:57287"/>
    </ligand>
</feature>
<accession>A0A1I4WXF9</accession>
<comment type="cofactor">
    <cofactor evidence="13">
        <name>Mg(2+)</name>
        <dbReference type="ChEBI" id="CHEBI:18420"/>
    </cofactor>
</comment>
<comment type="subunit">
    <text evidence="4">EntB, EntD, EntE, and EntF form a multienzyme complex called enterobactin synthase.</text>
</comment>
<evidence type="ECO:0000256" key="6">
    <source>
        <dbReference type="ARBA" id="ARBA00022679"/>
    </source>
</evidence>
<feature type="binding site" evidence="12">
    <location>
        <position position="78"/>
    </location>
    <ligand>
        <name>CoA</name>
        <dbReference type="ChEBI" id="CHEBI:57287"/>
    </ligand>
</feature>
<reference evidence="17" key="1">
    <citation type="submission" date="2016-10" db="EMBL/GenBank/DDBJ databases">
        <authorList>
            <person name="Varghese N."/>
            <person name="Submissions S."/>
        </authorList>
    </citation>
    <scope>NUCLEOTIDE SEQUENCE [LARGE SCALE GENOMIC DNA]</scope>
    <source>
        <strain evidence="17">OV426</strain>
    </source>
</reference>
<dbReference type="EMBL" id="FOVG01000001">
    <property type="protein sequence ID" value="SFN17669.1"/>
    <property type="molecule type" value="Genomic_DNA"/>
</dbReference>